<dbReference type="PRINTS" id="PR01950">
    <property type="entry name" value="LANCSUPER"/>
</dbReference>
<keyword evidence="2" id="KW-0479">Metal-binding</keyword>
<feature type="binding site" evidence="2">
    <location>
        <position position="333"/>
    </location>
    <ligand>
        <name>Zn(2+)</name>
        <dbReference type="ChEBI" id="CHEBI:29105"/>
    </ligand>
</feature>
<dbReference type="OrthoDB" id="10257263at2759"/>
<dbReference type="CDD" id="cd04794">
    <property type="entry name" value="euk_LANCL"/>
    <property type="match status" value="1"/>
</dbReference>
<evidence type="ECO:0000313" key="3">
    <source>
        <dbReference type="EMBL" id="CAG5126354.1"/>
    </source>
</evidence>
<dbReference type="PRINTS" id="PR01951">
    <property type="entry name" value="LANCEUKARYTE"/>
</dbReference>
<dbReference type="GO" id="GO:0046872">
    <property type="term" value="F:metal ion binding"/>
    <property type="evidence" value="ECO:0007669"/>
    <property type="project" value="UniProtKB-KW"/>
</dbReference>
<accession>A0A8S3Z9X2</accession>
<dbReference type="Proteomes" id="UP000678393">
    <property type="component" value="Unassembled WGS sequence"/>
</dbReference>
<dbReference type="SMART" id="SM01260">
    <property type="entry name" value="LANC_like"/>
    <property type="match status" value="1"/>
</dbReference>
<dbReference type="SUPFAM" id="SSF158745">
    <property type="entry name" value="LanC-like"/>
    <property type="match status" value="1"/>
</dbReference>
<sequence>MPRKRFFVNKMADYTAGEEIDINKSTWHEQIIALIKVITEAAQTASSDGGLYVGTAGIAYMLCYASSFEPFYENKREYLQMAKALFDRDLKILEKSRSSKADEVSFILGPSGLYALGAILGSALKNEALVNENVQRFRSVAKECLKPRFLSCGSDELFVGRAGYVCGALTLKNKLSVKVVDDAVINDICATMVQSGKDYVRKHRTKAPLMYSYYDTEYLGAAHGISSILQMIISCPSFLESNPSAAREVKAAVDWLLTIQQANGNFPPAMDEVNSPRSDSDELVHWCHGAPGVVYLFAKAYRVWGDERYLQACIQFSELTWKRGLLTKGPGICHGVAGNGYVFLLLYRLTGNKKYLHRANQFANFILTQEFQTGARTPDNPYSLYEGLAGTVCFLMDLLQPEKAAFPFFDVF</sequence>
<reference evidence="3" key="1">
    <citation type="submission" date="2021-04" db="EMBL/GenBank/DDBJ databases">
        <authorList>
            <consortium name="Molecular Ecology Group"/>
        </authorList>
    </citation>
    <scope>NUCLEOTIDE SEQUENCE</scope>
</reference>
<protein>
    <recommendedName>
        <fullName evidence="5">LanC-like protein 3</fullName>
    </recommendedName>
</protein>
<dbReference type="InterPro" id="IPR020464">
    <property type="entry name" value="LanC-like_prot_euk"/>
</dbReference>
<name>A0A8S3Z9X2_9EUPU</name>
<evidence type="ECO:0000256" key="1">
    <source>
        <dbReference type="ARBA" id="ARBA00007179"/>
    </source>
</evidence>
<dbReference type="AlphaFoldDB" id="A0A8S3Z9X2"/>
<feature type="binding site" evidence="2">
    <location>
        <position position="334"/>
    </location>
    <ligand>
        <name>Zn(2+)</name>
        <dbReference type="ChEBI" id="CHEBI:29105"/>
    </ligand>
</feature>
<dbReference type="Gene3D" id="1.50.10.10">
    <property type="match status" value="1"/>
</dbReference>
<gene>
    <name evidence="3" type="ORF">CUNI_LOCUS11912</name>
</gene>
<dbReference type="GO" id="GO:0005886">
    <property type="term" value="C:plasma membrane"/>
    <property type="evidence" value="ECO:0007669"/>
    <property type="project" value="TreeGrafter"/>
</dbReference>
<dbReference type="GO" id="GO:0031179">
    <property type="term" value="P:peptide modification"/>
    <property type="evidence" value="ECO:0007669"/>
    <property type="project" value="InterPro"/>
</dbReference>
<dbReference type="InterPro" id="IPR012341">
    <property type="entry name" value="6hp_glycosidase-like_sf"/>
</dbReference>
<proteinExistence type="inferred from homology"/>
<dbReference type="InterPro" id="IPR007822">
    <property type="entry name" value="LANC-like"/>
</dbReference>
<dbReference type="PANTHER" id="PTHR12736:SF7">
    <property type="entry name" value="LANC-LIKE PROTEIN 3"/>
    <property type="match status" value="1"/>
</dbReference>
<feature type="binding site" evidence="2">
    <location>
        <position position="287"/>
    </location>
    <ligand>
        <name>Zn(2+)</name>
        <dbReference type="ChEBI" id="CHEBI:29105"/>
    </ligand>
</feature>
<comment type="similarity">
    <text evidence="1">Belongs to the LanC-like protein family.</text>
</comment>
<keyword evidence="4" id="KW-1185">Reference proteome</keyword>
<evidence type="ECO:0000256" key="2">
    <source>
        <dbReference type="PIRSR" id="PIRSR607822-1"/>
    </source>
</evidence>
<organism evidence="3 4">
    <name type="scientific">Candidula unifasciata</name>
    <dbReference type="NCBI Taxonomy" id="100452"/>
    <lineage>
        <taxon>Eukaryota</taxon>
        <taxon>Metazoa</taxon>
        <taxon>Spiralia</taxon>
        <taxon>Lophotrochozoa</taxon>
        <taxon>Mollusca</taxon>
        <taxon>Gastropoda</taxon>
        <taxon>Heterobranchia</taxon>
        <taxon>Euthyneura</taxon>
        <taxon>Panpulmonata</taxon>
        <taxon>Eupulmonata</taxon>
        <taxon>Stylommatophora</taxon>
        <taxon>Helicina</taxon>
        <taxon>Helicoidea</taxon>
        <taxon>Geomitridae</taxon>
        <taxon>Candidula</taxon>
    </lineage>
</organism>
<dbReference type="PANTHER" id="PTHR12736">
    <property type="entry name" value="LANC-LIKE PROTEIN"/>
    <property type="match status" value="1"/>
</dbReference>
<dbReference type="FunFam" id="1.50.10.10:FF:000012">
    <property type="entry name" value="LanC-like protein 3"/>
    <property type="match status" value="1"/>
</dbReference>
<keyword evidence="2" id="KW-0862">Zinc</keyword>
<dbReference type="Pfam" id="PF05147">
    <property type="entry name" value="LANC_like"/>
    <property type="match status" value="1"/>
</dbReference>
<comment type="caution">
    <text evidence="3">The sequence shown here is derived from an EMBL/GenBank/DDBJ whole genome shotgun (WGS) entry which is preliminary data.</text>
</comment>
<evidence type="ECO:0000313" key="4">
    <source>
        <dbReference type="Proteomes" id="UP000678393"/>
    </source>
</evidence>
<dbReference type="GO" id="GO:0005975">
    <property type="term" value="P:carbohydrate metabolic process"/>
    <property type="evidence" value="ECO:0007669"/>
    <property type="project" value="InterPro"/>
</dbReference>
<dbReference type="EMBL" id="CAJHNH020002335">
    <property type="protein sequence ID" value="CAG5126354.1"/>
    <property type="molecule type" value="Genomic_DNA"/>
</dbReference>
<evidence type="ECO:0008006" key="5">
    <source>
        <dbReference type="Google" id="ProtNLM"/>
    </source>
</evidence>